<evidence type="ECO:0000256" key="9">
    <source>
        <dbReference type="ARBA" id="ARBA00023163"/>
    </source>
</evidence>
<evidence type="ECO:0000256" key="1">
    <source>
        <dbReference type="ARBA" id="ARBA00004123"/>
    </source>
</evidence>
<dbReference type="OMA" id="PCFYSIL"/>
<dbReference type="GO" id="GO:0005634">
    <property type="term" value="C:nucleus"/>
    <property type="evidence" value="ECO:0007669"/>
    <property type="project" value="UniProtKB-SubCell"/>
</dbReference>
<dbReference type="Proteomes" id="UP000264840">
    <property type="component" value="Unplaced"/>
</dbReference>
<dbReference type="GO" id="GO:0000981">
    <property type="term" value="F:DNA-binding transcription factor activity, RNA polymerase II-specific"/>
    <property type="evidence" value="ECO:0007669"/>
    <property type="project" value="TreeGrafter"/>
</dbReference>
<evidence type="ECO:0000259" key="13">
    <source>
        <dbReference type="PROSITE" id="PS50157"/>
    </source>
</evidence>
<evidence type="ECO:0000256" key="2">
    <source>
        <dbReference type="ARBA" id="ARBA00006991"/>
    </source>
</evidence>
<dbReference type="InterPro" id="IPR036236">
    <property type="entry name" value="Znf_C2H2_sf"/>
</dbReference>
<evidence type="ECO:0000256" key="7">
    <source>
        <dbReference type="ARBA" id="ARBA00023015"/>
    </source>
</evidence>
<dbReference type="PROSITE" id="PS50157">
    <property type="entry name" value="ZINC_FINGER_C2H2_2"/>
    <property type="match status" value="2"/>
</dbReference>
<dbReference type="GO" id="GO:0003677">
    <property type="term" value="F:DNA binding"/>
    <property type="evidence" value="ECO:0007669"/>
    <property type="project" value="UniProtKB-KW"/>
</dbReference>
<dbReference type="STRING" id="8153.ENSHBUP00000016524"/>
<evidence type="ECO:0000313" key="14">
    <source>
        <dbReference type="Ensembl" id="ENSHBUP00000016524.1"/>
    </source>
</evidence>
<dbReference type="GeneTree" id="ENSGT00940000181197"/>
<keyword evidence="7" id="KW-0805">Transcription regulation</keyword>
<dbReference type="Ensembl" id="ENSHBUT00000034248.1">
    <property type="protein sequence ID" value="ENSHBUP00000016524.1"/>
    <property type="gene ID" value="ENSHBUG00000018484.1"/>
</dbReference>
<dbReference type="InterPro" id="IPR013087">
    <property type="entry name" value="Znf_C2H2_type"/>
</dbReference>
<reference evidence="14" key="2">
    <citation type="submission" date="2025-09" db="UniProtKB">
        <authorList>
            <consortium name="Ensembl"/>
        </authorList>
    </citation>
    <scope>IDENTIFICATION</scope>
</reference>
<dbReference type="PROSITE" id="PS00028">
    <property type="entry name" value="ZINC_FINGER_C2H2_1"/>
    <property type="match status" value="1"/>
</dbReference>
<name>A0A3Q2W5P8_HAPBU</name>
<organism evidence="14 15">
    <name type="scientific">Haplochromis burtoni</name>
    <name type="common">Burton's mouthbrooder</name>
    <name type="synonym">Chromis burtoni</name>
    <dbReference type="NCBI Taxonomy" id="8153"/>
    <lineage>
        <taxon>Eukaryota</taxon>
        <taxon>Metazoa</taxon>
        <taxon>Chordata</taxon>
        <taxon>Craniata</taxon>
        <taxon>Vertebrata</taxon>
        <taxon>Euteleostomi</taxon>
        <taxon>Actinopterygii</taxon>
        <taxon>Neopterygii</taxon>
        <taxon>Teleostei</taxon>
        <taxon>Neoteleostei</taxon>
        <taxon>Acanthomorphata</taxon>
        <taxon>Ovalentaria</taxon>
        <taxon>Cichlomorphae</taxon>
        <taxon>Cichliformes</taxon>
        <taxon>Cichlidae</taxon>
        <taxon>African cichlids</taxon>
        <taxon>Pseudocrenilabrinae</taxon>
        <taxon>Haplochromini</taxon>
        <taxon>Haplochromis</taxon>
    </lineage>
</organism>
<accession>A0A3Q2W5P8</accession>
<dbReference type="AlphaFoldDB" id="A0A3Q2W5P8"/>
<keyword evidence="10" id="KW-0539">Nucleus</keyword>
<reference evidence="14" key="1">
    <citation type="submission" date="2025-08" db="UniProtKB">
        <authorList>
            <consortium name="Ensembl"/>
        </authorList>
    </citation>
    <scope>IDENTIFICATION</scope>
</reference>
<keyword evidence="3" id="KW-0479">Metal-binding</keyword>
<evidence type="ECO:0000256" key="5">
    <source>
        <dbReference type="ARBA" id="ARBA00022771"/>
    </source>
</evidence>
<protein>
    <recommendedName>
        <fullName evidence="13">C2H2-type domain-containing protein</fullName>
    </recommendedName>
</protein>
<evidence type="ECO:0000256" key="3">
    <source>
        <dbReference type="ARBA" id="ARBA00022723"/>
    </source>
</evidence>
<keyword evidence="9" id="KW-0804">Transcription</keyword>
<evidence type="ECO:0000256" key="12">
    <source>
        <dbReference type="SAM" id="MobiDB-lite"/>
    </source>
</evidence>
<keyword evidence="5 11" id="KW-0863">Zinc-finger</keyword>
<dbReference type="PANTHER" id="PTHR24394:SF29">
    <property type="entry name" value="MYONEURIN"/>
    <property type="match status" value="1"/>
</dbReference>
<dbReference type="Pfam" id="PF00096">
    <property type="entry name" value="zf-C2H2"/>
    <property type="match status" value="1"/>
</dbReference>
<keyword evidence="15" id="KW-1185">Reference proteome</keyword>
<keyword evidence="4" id="KW-0677">Repeat</keyword>
<evidence type="ECO:0000256" key="4">
    <source>
        <dbReference type="ARBA" id="ARBA00022737"/>
    </source>
</evidence>
<feature type="compositionally biased region" description="Basic residues" evidence="12">
    <location>
        <begin position="74"/>
        <end position="84"/>
    </location>
</feature>
<proteinExistence type="inferred from homology"/>
<dbReference type="FunFam" id="3.30.160.60:FF:000006">
    <property type="entry name" value="Zinc finger protein 184 (Kruppel-like)"/>
    <property type="match status" value="1"/>
</dbReference>
<comment type="similarity">
    <text evidence="2">Belongs to the krueppel C2H2-type zinc-finger protein family.</text>
</comment>
<evidence type="ECO:0000256" key="10">
    <source>
        <dbReference type="ARBA" id="ARBA00023242"/>
    </source>
</evidence>
<dbReference type="FunFam" id="3.30.160.60:FF:000145">
    <property type="entry name" value="Zinc finger protein 574"/>
    <property type="match status" value="1"/>
</dbReference>
<dbReference type="PANTHER" id="PTHR24394">
    <property type="entry name" value="ZINC FINGER PROTEIN"/>
    <property type="match status" value="1"/>
</dbReference>
<dbReference type="SMART" id="SM00355">
    <property type="entry name" value="ZnF_C2H2"/>
    <property type="match status" value="3"/>
</dbReference>
<feature type="domain" description="C2H2-type" evidence="13">
    <location>
        <begin position="155"/>
        <end position="184"/>
    </location>
</feature>
<keyword evidence="6" id="KW-0862">Zinc</keyword>
<evidence type="ECO:0000313" key="15">
    <source>
        <dbReference type="Proteomes" id="UP000264840"/>
    </source>
</evidence>
<evidence type="ECO:0000256" key="11">
    <source>
        <dbReference type="PROSITE-ProRule" id="PRU00042"/>
    </source>
</evidence>
<dbReference type="SUPFAM" id="SSF57667">
    <property type="entry name" value="beta-beta-alpha zinc fingers"/>
    <property type="match status" value="1"/>
</dbReference>
<keyword evidence="8" id="KW-0238">DNA-binding</keyword>
<sequence length="223" mass="24994">MLLSLLIASGREENEIEMGEADSEEPAADLIAGSSAEGKESFRNCNKRKEEKVERNDKSKNELKSCDSKMQSRVSKKQKIRHPGVTRTKTEKSVANLSCLVCGALRFKLPGTLRQHEKIHTNRERSYLCDICCKMFLTSAQLEIHMRIHTNEKPYHCSECGKGFSTKGPLTVHKRCQSYSAQTLSKALLIYGVKSPVLIGQPAPCFYSILLALEGLRELKCCI</sequence>
<feature type="domain" description="C2H2-type" evidence="13">
    <location>
        <begin position="127"/>
        <end position="154"/>
    </location>
</feature>
<evidence type="ECO:0000256" key="6">
    <source>
        <dbReference type="ARBA" id="ARBA00022833"/>
    </source>
</evidence>
<evidence type="ECO:0000256" key="8">
    <source>
        <dbReference type="ARBA" id="ARBA00023125"/>
    </source>
</evidence>
<dbReference type="GO" id="GO:0008270">
    <property type="term" value="F:zinc ion binding"/>
    <property type="evidence" value="ECO:0007669"/>
    <property type="project" value="UniProtKB-KW"/>
</dbReference>
<feature type="compositionally biased region" description="Basic and acidic residues" evidence="12">
    <location>
        <begin position="37"/>
        <end position="67"/>
    </location>
</feature>
<comment type="subcellular location">
    <subcellularLocation>
        <location evidence="1">Nucleus</location>
    </subcellularLocation>
</comment>
<feature type="region of interest" description="Disordered" evidence="12">
    <location>
        <begin position="31"/>
        <end position="87"/>
    </location>
</feature>
<dbReference type="Gene3D" id="3.30.160.60">
    <property type="entry name" value="Classic Zinc Finger"/>
    <property type="match status" value="2"/>
</dbReference>